<comment type="caution">
    <text evidence="1">The sequence shown here is derived from an EMBL/GenBank/DDBJ whole genome shotgun (WGS) entry which is preliminary data.</text>
</comment>
<protein>
    <submittedName>
        <fullName evidence="1">Uncharacterized protein</fullName>
    </submittedName>
</protein>
<keyword evidence="2" id="KW-1185">Reference proteome</keyword>
<gene>
    <name evidence="1" type="ORF">CA13_51330</name>
</gene>
<dbReference type="AlphaFoldDB" id="A0A5C5Z9B0"/>
<name>A0A5C5Z9B0_9BACT</name>
<sequence>MSVVEEGVATKTQGNVLVALRLAAEEMKADFRRVQKAVNEESDFNAEHNIQTASGLSARFPWNQFRVFPLQRS</sequence>
<accession>A0A5C5Z9B0</accession>
<dbReference type="EMBL" id="SJPJ01000001">
    <property type="protein sequence ID" value="TWT83666.1"/>
    <property type="molecule type" value="Genomic_DNA"/>
</dbReference>
<dbReference type="Proteomes" id="UP000315010">
    <property type="component" value="Unassembled WGS sequence"/>
</dbReference>
<evidence type="ECO:0000313" key="1">
    <source>
        <dbReference type="EMBL" id="TWT83666.1"/>
    </source>
</evidence>
<organism evidence="1 2">
    <name type="scientific">Novipirellula herctigrandis</name>
    <dbReference type="NCBI Taxonomy" id="2527986"/>
    <lineage>
        <taxon>Bacteria</taxon>
        <taxon>Pseudomonadati</taxon>
        <taxon>Planctomycetota</taxon>
        <taxon>Planctomycetia</taxon>
        <taxon>Pirellulales</taxon>
        <taxon>Pirellulaceae</taxon>
        <taxon>Novipirellula</taxon>
    </lineage>
</organism>
<proteinExistence type="predicted"/>
<reference evidence="1 2" key="1">
    <citation type="submission" date="2019-02" db="EMBL/GenBank/DDBJ databases">
        <title>Deep-cultivation of Planctomycetes and their phenomic and genomic characterization uncovers novel biology.</title>
        <authorList>
            <person name="Wiegand S."/>
            <person name="Jogler M."/>
            <person name="Boedeker C."/>
            <person name="Pinto D."/>
            <person name="Vollmers J."/>
            <person name="Rivas-Marin E."/>
            <person name="Kohn T."/>
            <person name="Peeters S.H."/>
            <person name="Heuer A."/>
            <person name="Rast P."/>
            <person name="Oberbeckmann S."/>
            <person name="Bunk B."/>
            <person name="Jeske O."/>
            <person name="Meyerdierks A."/>
            <person name="Storesund J.E."/>
            <person name="Kallscheuer N."/>
            <person name="Luecker S."/>
            <person name="Lage O.M."/>
            <person name="Pohl T."/>
            <person name="Merkel B.J."/>
            <person name="Hornburger P."/>
            <person name="Mueller R.-W."/>
            <person name="Bruemmer F."/>
            <person name="Labrenz M."/>
            <person name="Spormann A.M."/>
            <person name="Op Den Camp H."/>
            <person name="Overmann J."/>
            <person name="Amann R."/>
            <person name="Jetten M.S.M."/>
            <person name="Mascher T."/>
            <person name="Medema M.H."/>
            <person name="Devos D.P."/>
            <person name="Kaster A.-K."/>
            <person name="Ovreas L."/>
            <person name="Rohde M."/>
            <person name="Galperin M.Y."/>
            <person name="Jogler C."/>
        </authorList>
    </citation>
    <scope>NUCLEOTIDE SEQUENCE [LARGE SCALE GENOMIC DNA]</scope>
    <source>
        <strain evidence="1 2">CA13</strain>
    </source>
</reference>
<evidence type="ECO:0000313" key="2">
    <source>
        <dbReference type="Proteomes" id="UP000315010"/>
    </source>
</evidence>